<gene>
    <name evidence="9" type="ORF">C449_02532</name>
</gene>
<comment type="subcellular location">
    <subcellularLocation>
        <location evidence="1">Cell membrane</location>
        <topology evidence="1">Multi-pass membrane protein</topology>
    </subcellularLocation>
</comment>
<feature type="transmembrane region" description="Helical" evidence="7">
    <location>
        <begin position="52"/>
        <end position="74"/>
    </location>
</feature>
<evidence type="ECO:0000313" key="10">
    <source>
        <dbReference type="Proteomes" id="UP000011669"/>
    </source>
</evidence>
<keyword evidence="3 7" id="KW-0812">Transmembrane</keyword>
<evidence type="ECO:0000256" key="6">
    <source>
        <dbReference type="SAM" id="MobiDB-lite"/>
    </source>
</evidence>
<dbReference type="SUPFAM" id="SSF52402">
    <property type="entry name" value="Adenine nucleotide alpha hydrolases-like"/>
    <property type="match status" value="2"/>
</dbReference>
<dbReference type="EMBL" id="AOMD01000010">
    <property type="protein sequence ID" value="EMA47041.1"/>
    <property type="molecule type" value="Genomic_DNA"/>
</dbReference>
<dbReference type="InterPro" id="IPR050367">
    <property type="entry name" value="APC_superfamily"/>
</dbReference>
<dbReference type="PATRIC" id="fig|1227455.4.peg.517"/>
<feature type="transmembrane region" description="Helical" evidence="7">
    <location>
        <begin position="200"/>
        <end position="220"/>
    </location>
</feature>
<organism evidence="9 10">
    <name type="scientific">Halococcus saccharolyticus DSM 5350</name>
    <dbReference type="NCBI Taxonomy" id="1227455"/>
    <lineage>
        <taxon>Archaea</taxon>
        <taxon>Methanobacteriati</taxon>
        <taxon>Methanobacteriota</taxon>
        <taxon>Stenosarchaea group</taxon>
        <taxon>Halobacteria</taxon>
        <taxon>Halobacteriales</taxon>
        <taxon>Halococcaceae</taxon>
        <taxon>Halococcus</taxon>
    </lineage>
</organism>
<keyword evidence="5 7" id="KW-0472">Membrane</keyword>
<feature type="transmembrane region" description="Helical" evidence="7">
    <location>
        <begin position="442"/>
        <end position="463"/>
    </location>
</feature>
<evidence type="ECO:0000256" key="3">
    <source>
        <dbReference type="ARBA" id="ARBA00022692"/>
    </source>
</evidence>
<dbReference type="AlphaFoldDB" id="M0MN23"/>
<feature type="transmembrane region" description="Helical" evidence="7">
    <location>
        <begin position="400"/>
        <end position="430"/>
    </location>
</feature>
<evidence type="ECO:0000259" key="8">
    <source>
        <dbReference type="Pfam" id="PF00582"/>
    </source>
</evidence>
<dbReference type="InterPro" id="IPR002293">
    <property type="entry name" value="AA/rel_permease1"/>
</dbReference>
<evidence type="ECO:0000256" key="1">
    <source>
        <dbReference type="ARBA" id="ARBA00004651"/>
    </source>
</evidence>
<feature type="transmembrane region" description="Helical" evidence="7">
    <location>
        <begin position="361"/>
        <end position="380"/>
    </location>
</feature>
<sequence length="829" mass="88431">MTDAAADDSSDVSTELDRDIGLLGALAIGIGTMIAAGIFVLSGLAVSNVGTVAIVSFVIAALIAALTAAAYAEFSSVYFESGGGYMYVSETFDADWTYIMGWTMIVGYPASAAFYLASFSDWFYRFIYPLMGIPQSVPFWIPGIAVLGLLVYINSQGSEESSQFQIAVTAAKIALLILFLYGGLQAFSADVVVNSFYENIGSFVEIASTGALVFITFIGFSAIATNADEIKDPGNTIPKAIYISMGFVTFLYALVVLVIVIGVNDQQFLTFLTGNVNLGDLSPTQYVAANGEVSMAYAAQYYLGNIGFYVIIVGALFSMLSAANATVLAGSRVKLALARRNHLPEQFEELHPEHGTPYNSVLLTGGFILTFIVIFTVLFGEIPGGAGESFVHSLLGLPLFGVHLGLESVTGVANVLLLGGFAVVNVALIASRRKSPDLDRGFQVPFVPYIPALAAILNVLLILSLGPQTIVLGLIAEAIGIAFWFAWKGRAPSTEAIERETPTVISQQTPTDHDKRIVVPIANPENVDQLLRTAADIAADRGAEVLAMSVVTVPSQTPLSRGEEYIDDEREILRRVVSARADGGTSNDPEVAVDTEDNVGPDTQNVHDTLDVHDTEVPISATIRISHRVDTAILNTVEQYDADAVLMGWGARGSRRREIVFGSVVDTIATEADCDVLVERLGPDATGTVDSVLLPTAGGPHTELAAEIGRAVCRATGARAEVLSVTEGSGVDESEAEERVTATADRLREAGVDVETTVVDGDVIERIVERSSEHDLTLVGSTRQGALQEFVFGAIPEEVARKAEDTVLVAKRNVDLPSQLLRSIRRWLP</sequence>
<dbReference type="PANTHER" id="PTHR42770">
    <property type="entry name" value="AMINO ACID TRANSPORTER-RELATED"/>
    <property type="match status" value="1"/>
</dbReference>
<dbReference type="Pfam" id="PF00582">
    <property type="entry name" value="Usp"/>
    <property type="match status" value="2"/>
</dbReference>
<feature type="transmembrane region" description="Helical" evidence="7">
    <location>
        <begin position="306"/>
        <end position="330"/>
    </location>
</feature>
<evidence type="ECO:0000256" key="5">
    <source>
        <dbReference type="ARBA" id="ARBA00023136"/>
    </source>
</evidence>
<feature type="transmembrane region" description="Helical" evidence="7">
    <location>
        <begin position="241"/>
        <end position="263"/>
    </location>
</feature>
<comment type="caution">
    <text evidence="9">The sequence shown here is derived from an EMBL/GenBank/DDBJ whole genome shotgun (WGS) entry which is preliminary data.</text>
</comment>
<dbReference type="Proteomes" id="UP000011669">
    <property type="component" value="Unassembled WGS sequence"/>
</dbReference>
<dbReference type="Pfam" id="PF13520">
    <property type="entry name" value="AA_permease_2"/>
    <property type="match status" value="1"/>
</dbReference>
<protein>
    <submittedName>
        <fullName evidence="9">UspA domain-containing protein</fullName>
    </submittedName>
</protein>
<dbReference type="Gene3D" id="3.40.50.620">
    <property type="entry name" value="HUPs"/>
    <property type="match status" value="2"/>
</dbReference>
<dbReference type="OrthoDB" id="43026at2157"/>
<dbReference type="InParanoid" id="M0MN23"/>
<dbReference type="PANTHER" id="PTHR42770:SF11">
    <property type="entry name" value="INNER MEMBRANE TRANSPORT PROTEIN YBAT"/>
    <property type="match status" value="1"/>
</dbReference>
<dbReference type="FunCoup" id="M0MN23">
    <property type="interactions" value="20"/>
</dbReference>
<feature type="transmembrane region" description="Helical" evidence="7">
    <location>
        <begin position="469"/>
        <end position="487"/>
    </location>
</feature>
<keyword evidence="10" id="KW-1185">Reference proteome</keyword>
<proteinExistence type="predicted"/>
<feature type="domain" description="UspA" evidence="8">
    <location>
        <begin position="515"/>
        <end position="678"/>
    </location>
</feature>
<keyword evidence="4 7" id="KW-1133">Transmembrane helix</keyword>
<feature type="domain" description="UspA" evidence="8">
    <location>
        <begin position="711"/>
        <end position="811"/>
    </location>
</feature>
<feature type="transmembrane region" description="Helical" evidence="7">
    <location>
        <begin position="166"/>
        <end position="188"/>
    </location>
</feature>
<accession>M0MN23</accession>
<dbReference type="InterPro" id="IPR006016">
    <property type="entry name" value="UspA"/>
</dbReference>
<feature type="transmembrane region" description="Helical" evidence="7">
    <location>
        <begin position="20"/>
        <end position="46"/>
    </location>
</feature>
<dbReference type="RefSeq" id="WP_006076326.1">
    <property type="nucleotide sequence ID" value="NZ_AOMD01000010.1"/>
</dbReference>
<evidence type="ECO:0000256" key="2">
    <source>
        <dbReference type="ARBA" id="ARBA00022475"/>
    </source>
</evidence>
<evidence type="ECO:0000313" key="9">
    <source>
        <dbReference type="EMBL" id="EMA47041.1"/>
    </source>
</evidence>
<feature type="transmembrane region" description="Helical" evidence="7">
    <location>
        <begin position="137"/>
        <end position="154"/>
    </location>
</feature>
<dbReference type="CDD" id="cd00293">
    <property type="entry name" value="USP-like"/>
    <property type="match status" value="2"/>
</dbReference>
<dbReference type="GO" id="GO:0022857">
    <property type="term" value="F:transmembrane transporter activity"/>
    <property type="evidence" value="ECO:0007669"/>
    <property type="project" value="InterPro"/>
</dbReference>
<keyword evidence="2" id="KW-1003">Cell membrane</keyword>
<feature type="transmembrane region" description="Helical" evidence="7">
    <location>
        <begin position="95"/>
        <end position="117"/>
    </location>
</feature>
<feature type="region of interest" description="Disordered" evidence="6">
    <location>
        <begin position="581"/>
        <end position="607"/>
    </location>
</feature>
<dbReference type="GO" id="GO:0005886">
    <property type="term" value="C:plasma membrane"/>
    <property type="evidence" value="ECO:0007669"/>
    <property type="project" value="UniProtKB-SubCell"/>
</dbReference>
<reference evidence="9 10" key="1">
    <citation type="journal article" date="2014" name="PLoS Genet.">
        <title>Phylogenetically driven sequencing of extremely halophilic archaea reveals strategies for static and dynamic osmo-response.</title>
        <authorList>
            <person name="Becker E.A."/>
            <person name="Seitzer P.M."/>
            <person name="Tritt A."/>
            <person name="Larsen D."/>
            <person name="Krusor M."/>
            <person name="Yao A.I."/>
            <person name="Wu D."/>
            <person name="Madern D."/>
            <person name="Eisen J.A."/>
            <person name="Darling A.E."/>
            <person name="Facciotti M.T."/>
        </authorList>
    </citation>
    <scope>NUCLEOTIDE SEQUENCE [LARGE SCALE GENOMIC DNA]</scope>
    <source>
        <strain evidence="9 10">DSM 5350</strain>
    </source>
</reference>
<name>M0MN23_9EURY</name>
<dbReference type="Gene3D" id="1.20.1740.10">
    <property type="entry name" value="Amino acid/polyamine transporter I"/>
    <property type="match status" value="1"/>
</dbReference>
<evidence type="ECO:0000256" key="7">
    <source>
        <dbReference type="SAM" id="Phobius"/>
    </source>
</evidence>
<dbReference type="InterPro" id="IPR014729">
    <property type="entry name" value="Rossmann-like_a/b/a_fold"/>
</dbReference>
<dbReference type="STRING" id="1227455.C449_02532"/>
<evidence type="ECO:0000256" key="4">
    <source>
        <dbReference type="ARBA" id="ARBA00022989"/>
    </source>
</evidence>